<keyword evidence="2" id="KW-0489">Methyltransferase</keyword>
<proteinExistence type="inferred from homology"/>
<dbReference type="GO" id="GO:0003676">
    <property type="term" value="F:nucleic acid binding"/>
    <property type="evidence" value="ECO:0007669"/>
    <property type="project" value="InterPro"/>
</dbReference>
<evidence type="ECO:0000256" key="2">
    <source>
        <dbReference type="ARBA" id="ARBA00022603"/>
    </source>
</evidence>
<dbReference type="EMBL" id="NAJO01000043">
    <property type="protein sequence ID" value="OQN98918.1"/>
    <property type="molecule type" value="Genomic_DNA"/>
</dbReference>
<evidence type="ECO:0000256" key="4">
    <source>
        <dbReference type="ARBA" id="ARBA00022691"/>
    </source>
</evidence>
<dbReference type="PANTHER" id="PTHR45875">
    <property type="entry name" value="METHYLTRANSFERASE N6AMT1"/>
    <property type="match status" value="1"/>
</dbReference>
<sequence>MLPTPSTSHASFENIYEPAEDSYLLLDTLSSDAESLFLTKRFGSDEPLPVILEVGVGSGVVLAFVATNAQVIFGRSDVAALGVDINPFAAKAAAQTIDVALRDLEVKPITLGTVMSDLTSSLRSGQIDVLIFNPPYVPTEPLPATSAISDETMSNSHEVFERDSKLLELSYAGGVDGMETTNRLLEQLPDVLSERGVAYVLLCAQNKPEVVKTSIRQWPGSWKAETVGSSGKTAGWEKLCVVRIWRDVVP</sequence>
<evidence type="ECO:0000256" key="3">
    <source>
        <dbReference type="ARBA" id="ARBA00022679"/>
    </source>
</evidence>
<accession>A0A1V8SIF5</accession>
<dbReference type="InterPro" id="IPR002052">
    <property type="entry name" value="DNA_methylase_N6_adenine_CS"/>
</dbReference>
<dbReference type="AlphaFoldDB" id="A0A1V8SIF5"/>
<evidence type="ECO:0000256" key="1">
    <source>
        <dbReference type="ARBA" id="ARBA00006149"/>
    </source>
</evidence>
<comment type="similarity">
    <text evidence="1">Belongs to the eukaryotic/archaeal PrmC-related family.</text>
</comment>
<evidence type="ECO:0000313" key="6">
    <source>
        <dbReference type="Proteomes" id="UP000192596"/>
    </source>
</evidence>
<evidence type="ECO:0000313" key="5">
    <source>
        <dbReference type="EMBL" id="OQN98918.1"/>
    </source>
</evidence>
<reference evidence="6" key="1">
    <citation type="submission" date="2017-03" db="EMBL/GenBank/DDBJ databases">
        <title>Genomes of endolithic fungi from Antarctica.</title>
        <authorList>
            <person name="Coleine C."/>
            <person name="Masonjones S."/>
            <person name="Stajich J.E."/>
        </authorList>
    </citation>
    <scope>NUCLEOTIDE SEQUENCE [LARGE SCALE GENOMIC DNA]</scope>
    <source>
        <strain evidence="6">CCFEE 5527</strain>
    </source>
</reference>
<dbReference type="GO" id="GO:0035657">
    <property type="term" value="C:eRF1 methyltransferase complex"/>
    <property type="evidence" value="ECO:0007669"/>
    <property type="project" value="TreeGrafter"/>
</dbReference>
<keyword evidence="3" id="KW-0808">Transferase</keyword>
<dbReference type="Gene3D" id="3.40.50.150">
    <property type="entry name" value="Vaccinia Virus protein VP39"/>
    <property type="match status" value="1"/>
</dbReference>
<dbReference type="InterPro" id="IPR052190">
    <property type="entry name" value="Euk-Arch_PrmC-MTase"/>
</dbReference>
<dbReference type="STRING" id="1507870.A0A1V8SIF5"/>
<dbReference type="SUPFAM" id="SSF53335">
    <property type="entry name" value="S-adenosyl-L-methionine-dependent methyltransferases"/>
    <property type="match status" value="1"/>
</dbReference>
<keyword evidence="6" id="KW-1185">Reference proteome</keyword>
<comment type="caution">
    <text evidence="5">The sequence shown here is derived from an EMBL/GenBank/DDBJ whole genome shotgun (WGS) entry which is preliminary data.</text>
</comment>
<dbReference type="InterPro" id="IPR029063">
    <property type="entry name" value="SAM-dependent_MTases_sf"/>
</dbReference>
<dbReference type="OrthoDB" id="406152at2759"/>
<evidence type="ECO:0008006" key="7">
    <source>
        <dbReference type="Google" id="ProtNLM"/>
    </source>
</evidence>
<dbReference type="CDD" id="cd02440">
    <property type="entry name" value="AdoMet_MTases"/>
    <property type="match status" value="1"/>
</dbReference>
<dbReference type="PANTHER" id="PTHR45875:SF1">
    <property type="entry name" value="METHYLTRANSFERASE N6AMT1"/>
    <property type="match status" value="1"/>
</dbReference>
<dbReference type="PROSITE" id="PS00092">
    <property type="entry name" value="N6_MTASE"/>
    <property type="match status" value="1"/>
</dbReference>
<dbReference type="FunCoup" id="A0A1V8SIF5">
    <property type="interactions" value="635"/>
</dbReference>
<dbReference type="InParanoid" id="A0A1V8SIF5"/>
<dbReference type="Proteomes" id="UP000192596">
    <property type="component" value="Unassembled WGS sequence"/>
</dbReference>
<dbReference type="GO" id="GO:0032259">
    <property type="term" value="P:methylation"/>
    <property type="evidence" value="ECO:0007669"/>
    <property type="project" value="UniProtKB-KW"/>
</dbReference>
<protein>
    <recommendedName>
        <fullName evidence="7">Methyltransferase small domain-containing protein</fullName>
    </recommendedName>
</protein>
<dbReference type="GO" id="GO:0008276">
    <property type="term" value="F:protein methyltransferase activity"/>
    <property type="evidence" value="ECO:0007669"/>
    <property type="project" value="TreeGrafter"/>
</dbReference>
<dbReference type="GO" id="GO:0008757">
    <property type="term" value="F:S-adenosylmethionine-dependent methyltransferase activity"/>
    <property type="evidence" value="ECO:0007669"/>
    <property type="project" value="TreeGrafter"/>
</dbReference>
<keyword evidence="4" id="KW-0949">S-adenosyl-L-methionine</keyword>
<name>A0A1V8SIF5_9PEZI</name>
<organism evidence="5 6">
    <name type="scientific">Cryoendolithus antarcticus</name>
    <dbReference type="NCBI Taxonomy" id="1507870"/>
    <lineage>
        <taxon>Eukaryota</taxon>
        <taxon>Fungi</taxon>
        <taxon>Dikarya</taxon>
        <taxon>Ascomycota</taxon>
        <taxon>Pezizomycotina</taxon>
        <taxon>Dothideomycetes</taxon>
        <taxon>Dothideomycetidae</taxon>
        <taxon>Cladosporiales</taxon>
        <taxon>Cladosporiaceae</taxon>
        <taxon>Cryoendolithus</taxon>
    </lineage>
</organism>
<gene>
    <name evidence="5" type="ORF">B0A48_15264</name>
</gene>